<reference evidence="1 2" key="2">
    <citation type="submission" date="2018-03" db="EMBL/GenBank/DDBJ databases">
        <title>The ancient ancestry and fast evolution of plastids.</title>
        <authorList>
            <person name="Moore K.R."/>
            <person name="Magnabosco C."/>
            <person name="Momper L."/>
            <person name="Gold D.A."/>
            <person name="Bosak T."/>
            <person name="Fournier G.P."/>
        </authorList>
    </citation>
    <scope>NUCLEOTIDE SEQUENCE [LARGE SCALE GENOMIC DNA]</scope>
    <source>
        <strain evidence="1 2">ULC18</strain>
    </source>
</reference>
<dbReference type="EMBL" id="PVWK01000132">
    <property type="protein sequence ID" value="PSB25127.1"/>
    <property type="molecule type" value="Genomic_DNA"/>
</dbReference>
<dbReference type="Proteomes" id="UP000239576">
    <property type="component" value="Unassembled WGS sequence"/>
</dbReference>
<organism evidence="1 2">
    <name type="scientific">Stenomitos frigidus ULC18</name>
    <dbReference type="NCBI Taxonomy" id="2107698"/>
    <lineage>
        <taxon>Bacteria</taxon>
        <taxon>Bacillati</taxon>
        <taxon>Cyanobacteriota</taxon>
        <taxon>Cyanophyceae</taxon>
        <taxon>Leptolyngbyales</taxon>
        <taxon>Leptolyngbyaceae</taxon>
        <taxon>Stenomitos</taxon>
    </lineage>
</organism>
<dbReference type="PANTHER" id="PTHR43737:SF1">
    <property type="entry name" value="DUF1501 DOMAIN-CONTAINING PROTEIN"/>
    <property type="match status" value="1"/>
</dbReference>
<dbReference type="OrthoDB" id="9779968at2"/>
<reference evidence="2" key="1">
    <citation type="submission" date="2018-02" db="EMBL/GenBank/DDBJ databases">
        <authorList>
            <person name="Moore K."/>
            <person name="Momper L."/>
        </authorList>
    </citation>
    <scope>NUCLEOTIDE SEQUENCE [LARGE SCALE GENOMIC DNA]</scope>
    <source>
        <strain evidence="2">ULC18</strain>
    </source>
</reference>
<dbReference type="InterPro" id="IPR010869">
    <property type="entry name" value="DUF1501"/>
</dbReference>
<name>A0A2T1DXA6_9CYAN</name>
<dbReference type="AlphaFoldDB" id="A0A2T1DXA6"/>
<sequence>MNRRELLAHAGILSASTLVAIGTHGWAVRTNAQTTTTKRLIVIFLRGAVDGLSVVVPYQEAIYYNARPKIAIPQPGKDGGALDLDGQFGLHPALSDLLPLWQQKSLAFIPASGSPDASRSHFDAQDYMESGTPGVKKTPDGWMNRLLAVMSGHNPIQAVNVGATTPRILSGRMAVASIALGRGAANAIPLDRPQVAAAFDKLYDRNDTLSQTYREGRTARKALLQDLDAETKMANNGAPLPNGFASDARRLANVMLRDPKVELAFMALGGWDTHVNQGSSQGQLARNLNQLGKGLAALQSGLGAAYANTTIVVLSEFGRTVHENGNGGTDHGHGNVMWVLGGNVKGGKLYGQWEGLAGDRLYQGRDVPITTDFRAVISPILTRHMGLNQTKLAQVFPGYTPGQSVSVV</sequence>
<dbReference type="RefSeq" id="WP_106259366.1">
    <property type="nucleotide sequence ID" value="NZ_CAWNSW010000032.1"/>
</dbReference>
<proteinExistence type="predicted"/>
<dbReference type="PANTHER" id="PTHR43737">
    <property type="entry name" value="BLL7424 PROTEIN"/>
    <property type="match status" value="1"/>
</dbReference>
<keyword evidence="2" id="KW-1185">Reference proteome</keyword>
<evidence type="ECO:0000313" key="1">
    <source>
        <dbReference type="EMBL" id="PSB25127.1"/>
    </source>
</evidence>
<evidence type="ECO:0008006" key="3">
    <source>
        <dbReference type="Google" id="ProtNLM"/>
    </source>
</evidence>
<protein>
    <recommendedName>
        <fullName evidence="3">DUF1501 domain-containing protein</fullName>
    </recommendedName>
</protein>
<comment type="caution">
    <text evidence="1">The sequence shown here is derived from an EMBL/GenBank/DDBJ whole genome shotgun (WGS) entry which is preliminary data.</text>
</comment>
<evidence type="ECO:0000313" key="2">
    <source>
        <dbReference type="Proteomes" id="UP000239576"/>
    </source>
</evidence>
<dbReference type="Pfam" id="PF07394">
    <property type="entry name" value="DUF1501"/>
    <property type="match status" value="1"/>
</dbReference>
<accession>A0A2T1DXA6</accession>
<gene>
    <name evidence="1" type="ORF">C7B82_24440</name>
</gene>